<dbReference type="RefSeq" id="WP_073140729.1">
    <property type="nucleotide sequence ID" value="NZ_FQWQ01000004.1"/>
</dbReference>
<evidence type="ECO:0000313" key="1">
    <source>
        <dbReference type="EMBL" id="SHH77858.1"/>
    </source>
</evidence>
<name>A0A1M5VRQ5_9BACT</name>
<protein>
    <submittedName>
        <fullName evidence="1">Uncharacterized protein</fullName>
    </submittedName>
</protein>
<dbReference type="Proteomes" id="UP000184212">
    <property type="component" value="Unassembled WGS sequence"/>
</dbReference>
<keyword evidence="2" id="KW-1185">Reference proteome</keyword>
<evidence type="ECO:0000313" key="2">
    <source>
        <dbReference type="Proteomes" id="UP000184212"/>
    </source>
</evidence>
<dbReference type="AlphaFoldDB" id="A0A1M5VRQ5"/>
<dbReference type="EMBL" id="FQWQ01000004">
    <property type="protein sequence ID" value="SHH77858.1"/>
    <property type="molecule type" value="Genomic_DNA"/>
</dbReference>
<accession>A0A1M5VRQ5</accession>
<sequence length="106" mass="12271">MTKPIKPHKPAKPSQWLLPHPHHDAGDYTALDHLRLLLNVARPADYREALLELYHSYVEHHHDALPLDFGEMAHRVNVLCEFFKALSECDLGLIYDKPSSKRNKKL</sequence>
<proteinExistence type="predicted"/>
<reference evidence="1 2" key="1">
    <citation type="submission" date="2016-11" db="EMBL/GenBank/DDBJ databases">
        <authorList>
            <person name="Jaros S."/>
            <person name="Januszkiewicz K."/>
            <person name="Wedrychowicz H."/>
        </authorList>
    </citation>
    <scope>NUCLEOTIDE SEQUENCE [LARGE SCALE GENOMIC DNA]</scope>
    <source>
        <strain evidence="1 2">DSM 24574</strain>
    </source>
</reference>
<gene>
    <name evidence="1" type="ORF">SAMN04488109_5340</name>
</gene>
<organism evidence="1 2">
    <name type="scientific">Chryseolinea serpens</name>
    <dbReference type="NCBI Taxonomy" id="947013"/>
    <lineage>
        <taxon>Bacteria</taxon>
        <taxon>Pseudomonadati</taxon>
        <taxon>Bacteroidota</taxon>
        <taxon>Cytophagia</taxon>
        <taxon>Cytophagales</taxon>
        <taxon>Fulvivirgaceae</taxon>
        <taxon>Chryseolinea</taxon>
    </lineage>
</organism>